<dbReference type="InterPro" id="IPR021386">
    <property type="entry name" value="SPP41_DUF3020"/>
</dbReference>
<feature type="region of interest" description="Disordered" evidence="1">
    <location>
        <begin position="601"/>
        <end position="631"/>
    </location>
</feature>
<keyword evidence="4" id="KW-1185">Reference proteome</keyword>
<evidence type="ECO:0000313" key="4">
    <source>
        <dbReference type="Proteomes" id="UP001140094"/>
    </source>
</evidence>
<evidence type="ECO:0000256" key="1">
    <source>
        <dbReference type="SAM" id="MobiDB-lite"/>
    </source>
</evidence>
<dbReference type="Pfam" id="PF11223">
    <property type="entry name" value="DUF3020"/>
    <property type="match status" value="1"/>
</dbReference>
<evidence type="ECO:0000313" key="3">
    <source>
        <dbReference type="EMBL" id="KAJ2804199.1"/>
    </source>
</evidence>
<feature type="compositionally biased region" description="Basic and acidic residues" evidence="1">
    <location>
        <begin position="69"/>
        <end position="85"/>
    </location>
</feature>
<feature type="region of interest" description="Disordered" evidence="1">
    <location>
        <begin position="46"/>
        <end position="85"/>
    </location>
</feature>
<organism evidence="3 4">
    <name type="scientific">Coemansia guatemalensis</name>
    <dbReference type="NCBI Taxonomy" id="2761395"/>
    <lineage>
        <taxon>Eukaryota</taxon>
        <taxon>Fungi</taxon>
        <taxon>Fungi incertae sedis</taxon>
        <taxon>Zoopagomycota</taxon>
        <taxon>Kickxellomycotina</taxon>
        <taxon>Kickxellomycetes</taxon>
        <taxon>Kickxellales</taxon>
        <taxon>Kickxellaceae</taxon>
        <taxon>Coemansia</taxon>
    </lineage>
</organism>
<evidence type="ECO:0000259" key="2">
    <source>
        <dbReference type="Pfam" id="PF11223"/>
    </source>
</evidence>
<comment type="caution">
    <text evidence="3">The sequence shown here is derived from an EMBL/GenBank/DDBJ whole genome shotgun (WGS) entry which is preliminary data.</text>
</comment>
<dbReference type="AlphaFoldDB" id="A0A9W8HWW8"/>
<dbReference type="EMBL" id="JANBUO010000427">
    <property type="protein sequence ID" value="KAJ2804199.1"/>
    <property type="molecule type" value="Genomic_DNA"/>
</dbReference>
<feature type="compositionally biased region" description="Polar residues" evidence="1">
    <location>
        <begin position="447"/>
        <end position="477"/>
    </location>
</feature>
<feature type="region of interest" description="Disordered" evidence="1">
    <location>
        <begin position="211"/>
        <end position="302"/>
    </location>
</feature>
<feature type="compositionally biased region" description="Polar residues" evidence="1">
    <location>
        <begin position="358"/>
        <end position="370"/>
    </location>
</feature>
<dbReference type="Proteomes" id="UP001140094">
    <property type="component" value="Unassembled WGS sequence"/>
</dbReference>
<proteinExistence type="predicted"/>
<reference evidence="3" key="1">
    <citation type="submission" date="2022-07" db="EMBL/GenBank/DDBJ databases">
        <title>Phylogenomic reconstructions and comparative analyses of Kickxellomycotina fungi.</title>
        <authorList>
            <person name="Reynolds N.K."/>
            <person name="Stajich J.E."/>
            <person name="Barry K."/>
            <person name="Grigoriev I.V."/>
            <person name="Crous P."/>
            <person name="Smith M.E."/>
        </authorList>
    </citation>
    <scope>NUCLEOTIDE SEQUENCE</scope>
    <source>
        <strain evidence="3">NRRL 1565</strain>
    </source>
</reference>
<gene>
    <name evidence="3" type="ORF">H4R20_002599</name>
</gene>
<dbReference type="OrthoDB" id="5595797at2759"/>
<sequence length="704" mass="74884">MNQNPFAFFSADANGYPQLPESLNQAPYLDARGGMVINDDSLHTSTMSHASHETDSNPSTPSRSKKIDRRPNKSKAEVSERMRRWRSENAEKNRLNDLRCRVYRQARIRFGKEPTPEREAWIQSEIFRRLERRRLREVMKGSGSVPAPTAIANPVSMGMMHAPGGPMTRSRSTVHPFPIHMSSGPSAVPEHAMAFNASPYSMMTGNGVYSTGHPGHPGHPYAHGDAMGHPNQHGHTGFVTQPPPHMHQPHNAYMQQQQQQGYGHIQQQQQQGQHNSQQQQHHLQYPQQQYQQQTQHAPHQADGQLSQDFMANTSGGLPSTDIYSSFKFINPLYPGRLLPSQNGTIGSGPGSAPGLYPEQSQQYVASQPGQQPADAQLSGSNGITTHTVPSHQPPPQDIGSSNAAAVAAAAAAAAVVDFSGSFQLPQGSSQSVYQYYQDNGVPAFEPPNSSAETSNGQSHSSPSTPTDNMGSSAQPQYTLHAATPAEGPGYSIVSSGSPAPTSGALQTSSSSAFTSLSMVDPISSSALSSHVSLPRLASEAPRSNMSFNTAEETNGTLADPATDAAGLSASSADIYAHQTSDTSPSLNDVANNLFSLRQVSQPANGASSGAKPFGDSSQPLGATMQGPQSVSPVDRLAAVAAAAATQGTQNAGDNAEAQNLDGATAAQGQAQQTQNDVHHLRHNMIQPSFSLGVVPDNIQFENYS</sequence>
<accession>A0A9W8HWW8</accession>
<protein>
    <recommendedName>
        <fullName evidence="2">DUF3020 domain-containing protein</fullName>
    </recommendedName>
</protein>
<feature type="region of interest" description="Disordered" evidence="1">
    <location>
        <begin position="340"/>
        <end position="401"/>
    </location>
</feature>
<feature type="domain" description="DUF3020" evidence="2">
    <location>
        <begin position="80"/>
        <end position="125"/>
    </location>
</feature>
<name>A0A9W8HWW8_9FUNG</name>
<feature type="compositionally biased region" description="Polar residues" evidence="1">
    <location>
        <begin position="615"/>
        <end position="631"/>
    </location>
</feature>
<feature type="region of interest" description="Disordered" evidence="1">
    <location>
        <begin position="439"/>
        <end position="507"/>
    </location>
</feature>
<feature type="compositionally biased region" description="Polar residues" evidence="1">
    <location>
        <begin position="377"/>
        <end position="390"/>
    </location>
</feature>
<feature type="compositionally biased region" description="Low complexity" evidence="1">
    <location>
        <begin position="249"/>
        <end position="301"/>
    </location>
</feature>